<organism evidence="1 2">
    <name type="scientific">Nocardioides flavescens</name>
    <dbReference type="NCBI Taxonomy" id="2691959"/>
    <lineage>
        <taxon>Bacteria</taxon>
        <taxon>Bacillati</taxon>
        <taxon>Actinomycetota</taxon>
        <taxon>Actinomycetes</taxon>
        <taxon>Propionibacteriales</taxon>
        <taxon>Nocardioidaceae</taxon>
        <taxon>Nocardioides</taxon>
    </lineage>
</organism>
<sequence>MLLNELMDDAVADVVADPALAVASRRQGLSIRRTRRALATVGAMVVVGAGTALALPGGADSAPVARDVPRSVQPAPLSGEMVPITGPGAAAALAAAVEDVSSGTVSRLQGDTGPIGPAEASAELLLLPDTSSGPAGRVMVNLQPLSLGGPTPYTCDARYMTRCDVRTLPGGDTLRTYHDDADTEYGAASQRAVAEVLSPSRHLRVVVFAMNGNAFERGSFRDETVLDIDQLVAVATLPWWSRTELPREYVEAGANSRTPS</sequence>
<keyword evidence="2" id="KW-1185">Reference proteome</keyword>
<comment type="caution">
    <text evidence="1">The sequence shown here is derived from an EMBL/GenBank/DDBJ whole genome shotgun (WGS) entry which is preliminary data.</text>
</comment>
<gene>
    <name evidence="1" type="ORF">GRQ65_07635</name>
</gene>
<dbReference type="RefSeq" id="WP_160876856.1">
    <property type="nucleotide sequence ID" value="NZ_WUEK01000004.1"/>
</dbReference>
<accession>A0A6L7ERW6</accession>
<evidence type="ECO:0000313" key="2">
    <source>
        <dbReference type="Proteomes" id="UP000473325"/>
    </source>
</evidence>
<dbReference type="AlphaFoldDB" id="A0A6L7ERW6"/>
<evidence type="ECO:0000313" key="1">
    <source>
        <dbReference type="EMBL" id="MXG89420.1"/>
    </source>
</evidence>
<reference evidence="1 2" key="1">
    <citation type="submission" date="2019-12" db="EMBL/GenBank/DDBJ databases">
        <authorList>
            <person name="Kun Z."/>
        </authorList>
    </citation>
    <scope>NUCLEOTIDE SEQUENCE [LARGE SCALE GENOMIC DNA]</scope>
    <source>
        <strain evidence="1 2">YIM 123512</strain>
    </source>
</reference>
<dbReference type="Proteomes" id="UP000473325">
    <property type="component" value="Unassembled WGS sequence"/>
</dbReference>
<name>A0A6L7ERW6_9ACTN</name>
<dbReference type="EMBL" id="WUEK01000004">
    <property type="protein sequence ID" value="MXG89420.1"/>
    <property type="molecule type" value="Genomic_DNA"/>
</dbReference>
<protein>
    <submittedName>
        <fullName evidence="1">Uncharacterized protein</fullName>
    </submittedName>
</protein>
<proteinExistence type="predicted"/>